<feature type="non-terminal residue" evidence="2">
    <location>
        <position position="85"/>
    </location>
</feature>
<reference evidence="2 3" key="1">
    <citation type="journal article" date="2018" name="Nat. Ecol. Evol.">
        <title>Shark genomes provide insights into elasmobranch evolution and the origin of vertebrates.</title>
        <authorList>
            <person name="Hara Y"/>
            <person name="Yamaguchi K"/>
            <person name="Onimaru K"/>
            <person name="Kadota M"/>
            <person name="Koyanagi M"/>
            <person name="Keeley SD"/>
            <person name="Tatsumi K"/>
            <person name="Tanaka K"/>
            <person name="Motone F"/>
            <person name="Kageyama Y"/>
            <person name="Nozu R"/>
            <person name="Adachi N"/>
            <person name="Nishimura O"/>
            <person name="Nakagawa R"/>
            <person name="Tanegashima C"/>
            <person name="Kiyatake I"/>
            <person name="Matsumoto R"/>
            <person name="Murakumo K"/>
            <person name="Nishida K"/>
            <person name="Terakita A"/>
            <person name="Kuratani S"/>
            <person name="Sato K"/>
            <person name="Hyodo S Kuraku.S."/>
        </authorList>
    </citation>
    <scope>NUCLEOTIDE SEQUENCE [LARGE SCALE GENOMIC DNA]</scope>
</reference>
<proteinExistence type="predicted"/>
<dbReference type="Proteomes" id="UP000288216">
    <property type="component" value="Unassembled WGS sequence"/>
</dbReference>
<protein>
    <submittedName>
        <fullName evidence="2">Uncharacterized protein</fullName>
    </submittedName>
</protein>
<accession>A0A401QDB2</accession>
<evidence type="ECO:0000313" key="2">
    <source>
        <dbReference type="EMBL" id="GCB83375.1"/>
    </source>
</evidence>
<evidence type="ECO:0000256" key="1">
    <source>
        <dbReference type="SAM" id="MobiDB-lite"/>
    </source>
</evidence>
<gene>
    <name evidence="2" type="ORF">scyTo_0023570</name>
</gene>
<comment type="caution">
    <text evidence="2">The sequence shown here is derived from an EMBL/GenBank/DDBJ whole genome shotgun (WGS) entry which is preliminary data.</text>
</comment>
<evidence type="ECO:0000313" key="3">
    <source>
        <dbReference type="Proteomes" id="UP000288216"/>
    </source>
</evidence>
<sequence>MINPGIVQKVQSMSPVPAHSPINASHLVQPSGLHPATGQVQGKMLVAVPAPQVTLGAVATTAAGQAHMATPSIPLQNGAQQQASK</sequence>
<dbReference type="AlphaFoldDB" id="A0A401QDB2"/>
<name>A0A401QDB2_SCYTO</name>
<dbReference type="EMBL" id="BFAA01030893">
    <property type="protein sequence ID" value="GCB83375.1"/>
    <property type="molecule type" value="Genomic_DNA"/>
</dbReference>
<organism evidence="2 3">
    <name type="scientific">Scyliorhinus torazame</name>
    <name type="common">Cloudy catshark</name>
    <name type="synonym">Catulus torazame</name>
    <dbReference type="NCBI Taxonomy" id="75743"/>
    <lineage>
        <taxon>Eukaryota</taxon>
        <taxon>Metazoa</taxon>
        <taxon>Chordata</taxon>
        <taxon>Craniata</taxon>
        <taxon>Vertebrata</taxon>
        <taxon>Chondrichthyes</taxon>
        <taxon>Elasmobranchii</taxon>
        <taxon>Galeomorphii</taxon>
        <taxon>Galeoidea</taxon>
        <taxon>Carcharhiniformes</taxon>
        <taxon>Scyliorhinidae</taxon>
        <taxon>Scyliorhinus</taxon>
    </lineage>
</organism>
<keyword evidence="3" id="KW-1185">Reference proteome</keyword>
<feature type="region of interest" description="Disordered" evidence="1">
    <location>
        <begin position="12"/>
        <end position="35"/>
    </location>
</feature>